<reference evidence="2" key="2">
    <citation type="submission" date="2021-06" db="EMBL/GenBank/DDBJ databases">
        <authorList>
            <person name="Rogers T.H."/>
            <person name="Ramsay J.P."/>
            <person name="Wang P."/>
            <person name="Terpolilli J."/>
        </authorList>
    </citation>
    <scope>NUCLEOTIDE SEQUENCE [LARGE SCALE GENOMIC DNA]</scope>
    <source>
        <strain evidence="2">WSM5005</strain>
    </source>
</reference>
<proteinExistence type="predicted"/>
<dbReference type="PANTHER" id="PTHR12110">
    <property type="entry name" value="HYDROXYPYRUVATE ISOMERASE"/>
    <property type="match status" value="1"/>
</dbReference>
<sequence>MKTIQGPAIFLAQFMGDDVPFDNLAHLAGWAAGLGFKGIQVPCDPRLIDLEKAAASDAYCDELRESADNAGVAITELSTHLQGQLVAVHPAYDALFDGFAAPQVRGNPAARTEWAIAQMKLAAQASRRLGLSTHVSFSGALAWPYLYPWPQRPAGLVELAFDELARRWRPILDAFDAAGVDVCYELHPGEDLHDGVTFERFLAAVEQHPRANILYDPSHFVLQQLDYLAFIDIYHERIKAFHVKDAEFRPTGKQGVYGGYSGWVERAGRFRSLGDGQIDFGAIFSKMAQFDFPGWAVLEWECALKHPHDGAREGAEFIRRHIIRVAEHAFDDFAGSGVDNAQLKSVLGI</sequence>
<dbReference type="EMBL" id="CP017561">
    <property type="protein sequence ID" value="APA85558.1"/>
    <property type="molecule type" value="Genomic_DNA"/>
</dbReference>
<dbReference type="SUPFAM" id="SSF51658">
    <property type="entry name" value="Xylose isomerase-like"/>
    <property type="match status" value="1"/>
</dbReference>
<keyword evidence="2" id="KW-0413">Isomerase</keyword>
<dbReference type="InterPro" id="IPR050312">
    <property type="entry name" value="IolE/XylAMocC-like"/>
</dbReference>
<dbReference type="PANTHER" id="PTHR12110:SF21">
    <property type="entry name" value="XYLOSE ISOMERASE-LIKE TIM BARREL DOMAIN-CONTAINING PROTEIN"/>
    <property type="match status" value="1"/>
</dbReference>
<dbReference type="InterPro" id="IPR013022">
    <property type="entry name" value="Xyl_isomerase-like_TIM-brl"/>
</dbReference>
<dbReference type="STRING" id="754502.BJG93_09300"/>
<evidence type="ECO:0000313" key="3">
    <source>
        <dbReference type="Proteomes" id="UP000179860"/>
    </source>
</evidence>
<dbReference type="GO" id="GO:0016853">
    <property type="term" value="F:isomerase activity"/>
    <property type="evidence" value="ECO:0007669"/>
    <property type="project" value="UniProtKB-KW"/>
</dbReference>
<dbReference type="RefSeq" id="WP_027196947.1">
    <property type="nucleotide sequence ID" value="NZ_CP017561.2"/>
</dbReference>
<protein>
    <submittedName>
        <fullName evidence="2">Sugar phosphate isomerase/epimerase</fullName>
    </submittedName>
</protein>
<dbReference type="KEGG" id="pspw:BJG93_09300"/>
<feature type="domain" description="Xylose isomerase-like TIM barrel" evidence="1">
    <location>
        <begin position="30"/>
        <end position="320"/>
    </location>
</feature>
<dbReference type="OrthoDB" id="9779184at2"/>
<reference evidence="2" key="1">
    <citation type="submission" date="2016-09" db="EMBL/GenBank/DDBJ databases">
        <title>The Complete Genome of Burkholderia sprentiae wsm5005.</title>
        <authorList>
            <person name="De Meyer S."/>
            <person name="Wang P."/>
            <person name="Terpolilli J."/>
        </authorList>
    </citation>
    <scope>NUCLEOTIDE SEQUENCE [LARGE SCALE GENOMIC DNA]</scope>
    <source>
        <strain evidence="2">WSM5005</strain>
    </source>
</reference>
<dbReference type="Gene3D" id="3.20.20.150">
    <property type="entry name" value="Divalent-metal-dependent TIM barrel enzymes"/>
    <property type="match status" value="1"/>
</dbReference>
<keyword evidence="3" id="KW-1185">Reference proteome</keyword>
<evidence type="ECO:0000259" key="1">
    <source>
        <dbReference type="Pfam" id="PF01261"/>
    </source>
</evidence>
<dbReference type="Pfam" id="PF01261">
    <property type="entry name" value="AP_endonuc_2"/>
    <property type="match status" value="1"/>
</dbReference>
<dbReference type="AlphaFoldDB" id="A0A1I9YGX5"/>
<evidence type="ECO:0000313" key="2">
    <source>
        <dbReference type="EMBL" id="APA85558.1"/>
    </source>
</evidence>
<gene>
    <name evidence="2" type="ORF">BJG93_09300</name>
</gene>
<organism evidence="2 3">
    <name type="scientific">Paraburkholderia sprentiae WSM5005</name>
    <dbReference type="NCBI Taxonomy" id="754502"/>
    <lineage>
        <taxon>Bacteria</taxon>
        <taxon>Pseudomonadati</taxon>
        <taxon>Pseudomonadota</taxon>
        <taxon>Betaproteobacteria</taxon>
        <taxon>Burkholderiales</taxon>
        <taxon>Burkholderiaceae</taxon>
        <taxon>Paraburkholderia</taxon>
    </lineage>
</organism>
<dbReference type="InterPro" id="IPR036237">
    <property type="entry name" value="Xyl_isomerase-like_sf"/>
</dbReference>
<name>A0A1I9YGX5_9BURK</name>
<accession>A0A1I9YGX5</accession>
<dbReference type="Proteomes" id="UP000179860">
    <property type="component" value="Chromosome 1"/>
</dbReference>